<organism evidence="1 2">
    <name type="scientific">Spirulina subsalsa FACHB-351</name>
    <dbReference type="NCBI Taxonomy" id="234711"/>
    <lineage>
        <taxon>Bacteria</taxon>
        <taxon>Bacillati</taxon>
        <taxon>Cyanobacteriota</taxon>
        <taxon>Cyanophyceae</taxon>
        <taxon>Spirulinales</taxon>
        <taxon>Spirulinaceae</taxon>
        <taxon>Spirulina</taxon>
    </lineage>
</organism>
<dbReference type="Proteomes" id="UP001526426">
    <property type="component" value="Unassembled WGS sequence"/>
</dbReference>
<sequence length="144" mass="16643">MTEPFVLSPRYRLDDEFPWLMGVDPSRNYWIWVNGESDLTVMIPGLLVTDLEAWKGLIRQFRRLQPQEKMQIERVAQSVTVYCVSTNCYAIASEVNGAPVWHLFDRESLESLLMTSHPDWQCAPKDVELGRSWLARAFAQPAQV</sequence>
<evidence type="ECO:0000313" key="2">
    <source>
        <dbReference type="Proteomes" id="UP001526426"/>
    </source>
</evidence>
<accession>A0ABT3L3I1</accession>
<keyword evidence="2" id="KW-1185">Reference proteome</keyword>
<dbReference type="EMBL" id="JAIHOM010000019">
    <property type="protein sequence ID" value="MCW6035742.1"/>
    <property type="molecule type" value="Genomic_DNA"/>
</dbReference>
<name>A0ABT3L3I1_9CYAN</name>
<comment type="caution">
    <text evidence="1">The sequence shown here is derived from an EMBL/GenBank/DDBJ whole genome shotgun (WGS) entry which is preliminary data.</text>
</comment>
<gene>
    <name evidence="1" type="ORF">K4A83_05570</name>
</gene>
<reference evidence="1 2" key="1">
    <citation type="submission" date="2021-08" db="EMBL/GenBank/DDBJ databases">
        <title>Draft genome sequence of Spirulina subsalsa with high tolerance to salinity and hype-accumulation of phycocyanin.</title>
        <authorList>
            <person name="Pei H."/>
            <person name="Jiang L."/>
        </authorList>
    </citation>
    <scope>NUCLEOTIDE SEQUENCE [LARGE SCALE GENOMIC DNA]</scope>
    <source>
        <strain evidence="1 2">FACHB-351</strain>
    </source>
</reference>
<dbReference type="RefSeq" id="WP_265263458.1">
    <property type="nucleotide sequence ID" value="NZ_JAIHOM010000019.1"/>
</dbReference>
<evidence type="ECO:0000313" key="1">
    <source>
        <dbReference type="EMBL" id="MCW6035742.1"/>
    </source>
</evidence>
<protein>
    <submittedName>
        <fullName evidence="1">Uncharacterized protein</fullName>
    </submittedName>
</protein>
<proteinExistence type="predicted"/>